<dbReference type="PANTHER" id="PTHR11008:SF41">
    <property type="entry name" value="RE70318P"/>
    <property type="match status" value="1"/>
</dbReference>
<evidence type="ECO:0000313" key="2">
    <source>
        <dbReference type="Proteomes" id="UP001329430"/>
    </source>
</evidence>
<dbReference type="EMBL" id="JAVRBK010000003">
    <property type="protein sequence ID" value="KAK5645890.1"/>
    <property type="molecule type" value="Genomic_DNA"/>
</dbReference>
<keyword evidence="2" id="KW-1185">Reference proteome</keyword>
<dbReference type="Proteomes" id="UP001329430">
    <property type="component" value="Chromosome 3"/>
</dbReference>
<dbReference type="PANTHER" id="PTHR11008">
    <property type="entry name" value="PROTEIN TAKEOUT-LIKE PROTEIN"/>
    <property type="match status" value="1"/>
</dbReference>
<dbReference type="AlphaFoldDB" id="A0AAN7ZGQ6"/>
<accession>A0AAN7ZGQ6</accession>
<sequence length="159" mass="17824">MSIGNLFTSHVKNGIPEIELPSFDPLILPSTNMSRSIYETKFQTVYSNLTIHNMHNYKLNNIDFNYAQMTLKGRVEFGILPIGSAYVVEGTFLGMPISGGGLFKGYMGPMDIDFNMSGRLLHRNGVRYCELTQMNLDTTIRDIQVQISGLEDSGFSKVE</sequence>
<reference evidence="1 2" key="1">
    <citation type="journal article" date="2024" name="Insects">
        <title>An Improved Chromosome-Level Genome Assembly of the Firefly Pyrocoelia pectoralis.</title>
        <authorList>
            <person name="Fu X."/>
            <person name="Meyer-Rochow V.B."/>
            <person name="Ballantyne L."/>
            <person name="Zhu X."/>
        </authorList>
    </citation>
    <scope>NUCLEOTIDE SEQUENCE [LARGE SCALE GENOMIC DNA]</scope>
    <source>
        <strain evidence="1">XCY_ONT2</strain>
    </source>
</reference>
<dbReference type="InterPro" id="IPR010562">
    <property type="entry name" value="Haemolymph_juvenile_hormone-bd"/>
</dbReference>
<dbReference type="Pfam" id="PF06585">
    <property type="entry name" value="JHBP"/>
    <property type="match status" value="1"/>
</dbReference>
<protein>
    <submittedName>
        <fullName evidence="1">Uncharacterized protein</fullName>
    </submittedName>
</protein>
<dbReference type="GO" id="GO:0005615">
    <property type="term" value="C:extracellular space"/>
    <property type="evidence" value="ECO:0007669"/>
    <property type="project" value="TreeGrafter"/>
</dbReference>
<dbReference type="InterPro" id="IPR038606">
    <property type="entry name" value="To_sf"/>
</dbReference>
<comment type="caution">
    <text evidence="1">The sequence shown here is derived from an EMBL/GenBank/DDBJ whole genome shotgun (WGS) entry which is preliminary data.</text>
</comment>
<dbReference type="Gene3D" id="3.15.10.30">
    <property type="entry name" value="Haemolymph juvenile hormone binding protein"/>
    <property type="match status" value="1"/>
</dbReference>
<proteinExistence type="predicted"/>
<gene>
    <name evidence="1" type="ORF">RI129_004354</name>
</gene>
<evidence type="ECO:0000313" key="1">
    <source>
        <dbReference type="EMBL" id="KAK5645890.1"/>
    </source>
</evidence>
<name>A0AAN7ZGQ6_9COLE</name>
<organism evidence="1 2">
    <name type="scientific">Pyrocoelia pectoralis</name>
    <dbReference type="NCBI Taxonomy" id="417401"/>
    <lineage>
        <taxon>Eukaryota</taxon>
        <taxon>Metazoa</taxon>
        <taxon>Ecdysozoa</taxon>
        <taxon>Arthropoda</taxon>
        <taxon>Hexapoda</taxon>
        <taxon>Insecta</taxon>
        <taxon>Pterygota</taxon>
        <taxon>Neoptera</taxon>
        <taxon>Endopterygota</taxon>
        <taxon>Coleoptera</taxon>
        <taxon>Polyphaga</taxon>
        <taxon>Elateriformia</taxon>
        <taxon>Elateroidea</taxon>
        <taxon>Lampyridae</taxon>
        <taxon>Lampyrinae</taxon>
        <taxon>Pyrocoelia</taxon>
    </lineage>
</organism>